<dbReference type="PANTHER" id="PTHR34611:SF2">
    <property type="entry name" value="INACTIVE RECOMBINATION-PROMOTING NUCLEASE-LIKE PROTEIN RPNE-RELATED"/>
    <property type="match status" value="1"/>
</dbReference>
<dbReference type="Pfam" id="PF04754">
    <property type="entry name" value="Transposase_31"/>
    <property type="match status" value="1"/>
</dbReference>
<gene>
    <name evidence="3" type="ORF">FPW1038_02121</name>
</gene>
<name>A0A2R8F399_ORITS</name>
<dbReference type="Proteomes" id="UP000244889">
    <property type="component" value="Unassembled WGS sequence"/>
</dbReference>
<dbReference type="PANTHER" id="PTHR34611">
    <property type="match status" value="1"/>
</dbReference>
<evidence type="ECO:0000313" key="4">
    <source>
        <dbReference type="Proteomes" id="UP000244889"/>
    </source>
</evidence>
<dbReference type="InterPro" id="IPR051699">
    <property type="entry name" value="Rpn/YhgA-like_nuclease"/>
</dbReference>
<dbReference type="GO" id="GO:1990238">
    <property type="term" value="F:double-stranded DNA endonuclease activity"/>
    <property type="evidence" value="ECO:0007669"/>
    <property type="project" value="TreeGrafter"/>
</dbReference>
<sequence length="343" mass="39774">MTKQLKHDSLAKTIMSDPVAAQEFLEYYLPMNFKSLIDLSQIKVEQESYIEESLKKKYSDIVYRVATKKHGNAFIYILIEAQSTVDYWTALRLWRYTLLLCERHKKEKTKLPLVYNLVIYNGKEVYKAPRNLWDLFTDSMIAKQLMTSDYQLVDLQSMSNDEIVRKKHIGMLEYMLKHIHQRDMLKLWEEFLIKFKHVLILDKEKGYIYLRSFLWYTDTKLLESQQPELEQVLAKYLSEEEKSNIMRTIAAKYIDEGIEIGETKGIAKGIAKGRAEGRAEGIEIGETKGIAKGIAKGRAEGRAEAAQELAMNLLKAGFSVEFISENTGLSKEEVINLKNNIEY</sequence>
<protein>
    <submittedName>
        <fullName evidence="3">Transposase</fullName>
    </submittedName>
</protein>
<reference evidence="4" key="1">
    <citation type="submission" date="2018-03" db="EMBL/GenBank/DDBJ databases">
        <authorList>
            <person name="Batty M. E."/>
            <person name="Batty M E."/>
        </authorList>
    </citation>
    <scope>NUCLEOTIDE SEQUENCE [LARGE SCALE GENOMIC DNA]</scope>
</reference>
<accession>A0A2R8F399</accession>
<dbReference type="RefSeq" id="WP_108840170.1">
    <property type="nucleotide sequence ID" value="NZ_OOHR01000017.1"/>
</dbReference>
<dbReference type="AlphaFoldDB" id="A0A2R8F399"/>
<dbReference type="NCBIfam" id="TIGR01784">
    <property type="entry name" value="T_den_put_tspse"/>
    <property type="match status" value="1"/>
</dbReference>
<dbReference type="InterPro" id="IPR006842">
    <property type="entry name" value="Transposase_31"/>
</dbReference>
<proteinExistence type="inferred from homology"/>
<dbReference type="InterPro" id="IPR010106">
    <property type="entry name" value="RpnA"/>
</dbReference>
<evidence type="ECO:0000313" key="3">
    <source>
        <dbReference type="EMBL" id="SPM45902.1"/>
    </source>
</evidence>
<organism evidence="3 4">
    <name type="scientific">Orientia tsutsugamushi</name>
    <name type="common">Rickettsia tsutsugamushi</name>
    <dbReference type="NCBI Taxonomy" id="784"/>
    <lineage>
        <taxon>Bacteria</taxon>
        <taxon>Pseudomonadati</taxon>
        <taxon>Pseudomonadota</taxon>
        <taxon>Alphaproteobacteria</taxon>
        <taxon>Rickettsiales</taxon>
        <taxon>Rickettsiaceae</taxon>
        <taxon>Rickettsieae</taxon>
        <taxon>Orientia</taxon>
    </lineage>
</organism>
<dbReference type="GO" id="GO:0006310">
    <property type="term" value="P:DNA recombination"/>
    <property type="evidence" value="ECO:0007669"/>
    <property type="project" value="TreeGrafter"/>
</dbReference>
<feature type="domain" description="Transposase (putative) YhgA-like" evidence="2">
    <location>
        <begin position="6"/>
        <end position="198"/>
    </location>
</feature>
<comment type="similarity">
    <text evidence="1">Belongs to the Rpn/YhgA-like nuclease family.</text>
</comment>
<evidence type="ECO:0000259" key="2">
    <source>
        <dbReference type="Pfam" id="PF04754"/>
    </source>
</evidence>
<dbReference type="EMBL" id="OOHR01000017">
    <property type="protein sequence ID" value="SPM45902.1"/>
    <property type="molecule type" value="Genomic_DNA"/>
</dbReference>
<evidence type="ECO:0000256" key="1">
    <source>
        <dbReference type="ARBA" id="ARBA00009787"/>
    </source>
</evidence>